<dbReference type="SUPFAM" id="SSF51695">
    <property type="entry name" value="PLC-like phosphodiesterases"/>
    <property type="match status" value="1"/>
</dbReference>
<dbReference type="RefSeq" id="WP_011587712.1">
    <property type="nucleotide sequence ID" value="NC_008260.1"/>
</dbReference>
<dbReference type="GO" id="GO:0008889">
    <property type="term" value="F:glycerophosphodiester phosphodiesterase activity"/>
    <property type="evidence" value="ECO:0007669"/>
    <property type="project" value="UniProtKB-EC"/>
</dbReference>
<evidence type="ECO:0000256" key="3">
    <source>
        <dbReference type="ARBA" id="ARBA00022729"/>
    </source>
</evidence>
<dbReference type="PROSITE" id="PS51704">
    <property type="entry name" value="GP_PDE"/>
    <property type="match status" value="1"/>
</dbReference>
<organism evidence="10 11">
    <name type="scientific">Alcanivorax borkumensis (strain ATCC 700651 / DSM 11573 / NCIMB 13689 / SK2)</name>
    <dbReference type="NCBI Taxonomy" id="393595"/>
    <lineage>
        <taxon>Bacteria</taxon>
        <taxon>Pseudomonadati</taxon>
        <taxon>Pseudomonadota</taxon>
        <taxon>Gammaproteobacteria</taxon>
        <taxon>Oceanospirillales</taxon>
        <taxon>Alcanivoracaceae</taxon>
        <taxon>Alcanivorax</taxon>
    </lineage>
</organism>
<evidence type="ECO:0000256" key="7">
    <source>
        <dbReference type="SAM" id="MobiDB-lite"/>
    </source>
</evidence>
<feature type="signal peptide" evidence="8">
    <location>
        <begin position="1"/>
        <end position="24"/>
    </location>
</feature>
<evidence type="ECO:0000256" key="8">
    <source>
        <dbReference type="SAM" id="SignalP"/>
    </source>
</evidence>
<comment type="catalytic activity">
    <reaction evidence="6">
        <text>a sn-glycero-3-phosphodiester + H2O = an alcohol + sn-glycerol 3-phosphate + H(+)</text>
        <dbReference type="Rhea" id="RHEA:12969"/>
        <dbReference type="ChEBI" id="CHEBI:15377"/>
        <dbReference type="ChEBI" id="CHEBI:15378"/>
        <dbReference type="ChEBI" id="CHEBI:30879"/>
        <dbReference type="ChEBI" id="CHEBI:57597"/>
        <dbReference type="ChEBI" id="CHEBI:83408"/>
        <dbReference type="EC" id="3.1.4.46"/>
    </reaction>
</comment>
<evidence type="ECO:0000313" key="10">
    <source>
        <dbReference type="EMBL" id="CAL15874.1"/>
    </source>
</evidence>
<dbReference type="InterPro" id="IPR030395">
    <property type="entry name" value="GP_PDE_dom"/>
</dbReference>
<dbReference type="EC" id="3.1.4.46" evidence="2"/>
<dbReference type="AlphaFoldDB" id="Q0VSH4"/>
<dbReference type="Pfam" id="PF03009">
    <property type="entry name" value="GDPD"/>
    <property type="match status" value="1"/>
</dbReference>
<dbReference type="PANTHER" id="PTHR43620">
    <property type="entry name" value="GLYCEROPHOSPHORYL DIESTER PHOSPHODIESTERASE"/>
    <property type="match status" value="1"/>
</dbReference>
<dbReference type="HOGENOM" id="CLU_036449_0_0_6"/>
<feature type="region of interest" description="Disordered" evidence="7">
    <location>
        <begin position="27"/>
        <end position="52"/>
    </location>
</feature>
<evidence type="ECO:0000256" key="1">
    <source>
        <dbReference type="ARBA" id="ARBA00007277"/>
    </source>
</evidence>
<name>Q0VSH4_ALCBS</name>
<dbReference type="Gene3D" id="3.20.20.190">
    <property type="entry name" value="Phosphatidylinositol (PI) phosphodiesterase"/>
    <property type="match status" value="1"/>
</dbReference>
<dbReference type="CDD" id="cd08560">
    <property type="entry name" value="GDPD_EcGlpQ_like_1"/>
    <property type="match status" value="1"/>
</dbReference>
<dbReference type="PANTHER" id="PTHR43620:SF7">
    <property type="entry name" value="GLYCEROPHOSPHODIESTER PHOSPHODIESTERASE GDPD5-RELATED"/>
    <property type="match status" value="1"/>
</dbReference>
<dbReference type="GO" id="GO:0006071">
    <property type="term" value="P:glycerol metabolic process"/>
    <property type="evidence" value="ECO:0007669"/>
    <property type="project" value="UniProtKB-KW"/>
</dbReference>
<feature type="domain" description="GP-PDE" evidence="9">
    <location>
        <begin position="88"/>
        <end position="427"/>
    </location>
</feature>
<dbReference type="STRING" id="393595.ABO_0426"/>
<proteinExistence type="inferred from homology"/>
<evidence type="ECO:0000313" key="11">
    <source>
        <dbReference type="Proteomes" id="UP000008871"/>
    </source>
</evidence>
<protein>
    <recommendedName>
        <fullName evidence="2">glycerophosphodiester phosphodiesterase</fullName>
        <ecNumber evidence="2">3.1.4.46</ecNumber>
    </recommendedName>
</protein>
<evidence type="ECO:0000256" key="2">
    <source>
        <dbReference type="ARBA" id="ARBA00012247"/>
    </source>
</evidence>
<gene>
    <name evidence="10" type="ordered locus">ABO_0426</name>
</gene>
<dbReference type="Proteomes" id="UP000008871">
    <property type="component" value="Chromosome"/>
</dbReference>
<accession>Q0VSH4</accession>
<dbReference type="KEGG" id="abo:ABO_0426"/>
<evidence type="ECO:0000259" key="9">
    <source>
        <dbReference type="PROSITE" id="PS51704"/>
    </source>
</evidence>
<keyword evidence="5 10" id="KW-0378">Hydrolase</keyword>
<evidence type="ECO:0000256" key="6">
    <source>
        <dbReference type="ARBA" id="ARBA00047512"/>
    </source>
</evidence>
<evidence type="ECO:0000256" key="5">
    <source>
        <dbReference type="ARBA" id="ARBA00022801"/>
    </source>
</evidence>
<keyword evidence="11" id="KW-1185">Reference proteome</keyword>
<feature type="compositionally biased region" description="Polar residues" evidence="7">
    <location>
        <begin position="40"/>
        <end position="52"/>
    </location>
</feature>
<comment type="similarity">
    <text evidence="1">Belongs to the glycerophosphoryl diester phosphodiesterase family.</text>
</comment>
<reference evidence="10 11" key="1">
    <citation type="journal article" date="2006" name="Nat. Biotechnol.">
        <title>Genome sequence of the ubiquitous hydrocarbon-degrading marine bacterium Alcanivorax borkumensis.</title>
        <authorList>
            <person name="Schneiker S."/>
            <person name="Martins dos Santos V.A.P."/>
            <person name="Bartels D."/>
            <person name="Bekel T."/>
            <person name="Brecht M."/>
            <person name="Buhrmester J."/>
            <person name="Chernikova T.N."/>
            <person name="Denaro R."/>
            <person name="Ferrer M."/>
            <person name="Gertler C."/>
            <person name="Goesmann A."/>
            <person name="Golyshina O.V."/>
            <person name="Kaminski F."/>
            <person name="Khachane A.N."/>
            <person name="Lang S."/>
            <person name="Linke B."/>
            <person name="McHardy A.C."/>
            <person name="Meyer F."/>
            <person name="Nechitaylo T."/>
            <person name="Puehler A."/>
            <person name="Regenhardt D."/>
            <person name="Rupp O."/>
            <person name="Sabirova J.S."/>
            <person name="Selbitschka W."/>
            <person name="Yakimov M.M."/>
            <person name="Timmis K.N."/>
            <person name="Vorhoelter F.-J."/>
            <person name="Weidner S."/>
            <person name="Kaiser O."/>
            <person name="Golyshin P.N."/>
        </authorList>
    </citation>
    <scope>NUCLEOTIDE SEQUENCE [LARGE SCALE GENOMIC DNA]</scope>
    <source>
        <strain evidence="11">ATCC 700651 / DSM 11573 / NCIMB 13689 / SK2</strain>
    </source>
</reference>
<sequence>MKRINALKGCIAALAMGAAATACAAQTPDHNTPPGDANRTAPQHATAHSSSVSLGPRPYYLVSDMDAGPVKEALQACAAEHRPQRRTDFSIGHRGAPLQFPEHTEESYRAAARMGAGIVECDVTFTKDRELVCRHSQCDLHTTTNILETELANQCSEPFSPFDGTHAASAKCCTSDITLAQFKTLKGKMDGANPQATTVDEYLNGTPDWRTELYRQRGTLLSHQESIALFRQLGVKMTPELKAPQVPMPYQGDYSQQDYARQMIRDYQEAGVSPHRVYPQSFNLEDVRYWLSATPAFGRQAVYLDGRDSNGLDPQNPGTWQPDMATLKGYGVNIIAPPLWMLVTTDAQNRIIPSVYARSAQQAGVNMIAWSLERSGLLANGGGWYYQSIPSATNNDGDVLTLLDVLARQVGVIGVFSDWPATTTFYANCLRQHNTPSRARQ</sequence>
<keyword evidence="3 8" id="KW-0732">Signal</keyword>
<dbReference type="PROSITE" id="PS51257">
    <property type="entry name" value="PROKAR_LIPOPROTEIN"/>
    <property type="match status" value="1"/>
</dbReference>
<dbReference type="InterPro" id="IPR017946">
    <property type="entry name" value="PLC-like_Pdiesterase_TIM-brl"/>
</dbReference>
<dbReference type="eggNOG" id="COG0584">
    <property type="taxonomic scope" value="Bacteria"/>
</dbReference>
<feature type="chain" id="PRO_5004178990" description="glycerophosphodiester phosphodiesterase" evidence="8">
    <location>
        <begin position="25"/>
        <end position="441"/>
    </location>
</feature>
<dbReference type="GO" id="GO:0006629">
    <property type="term" value="P:lipid metabolic process"/>
    <property type="evidence" value="ECO:0007669"/>
    <property type="project" value="InterPro"/>
</dbReference>
<evidence type="ECO:0000256" key="4">
    <source>
        <dbReference type="ARBA" id="ARBA00022798"/>
    </source>
</evidence>
<dbReference type="EMBL" id="AM286690">
    <property type="protein sequence ID" value="CAL15874.1"/>
    <property type="molecule type" value="Genomic_DNA"/>
</dbReference>
<keyword evidence="4" id="KW-0319">Glycerol metabolism</keyword>